<keyword evidence="2" id="KW-1185">Reference proteome</keyword>
<gene>
    <name evidence="1" type="ORF">E0F76_13545</name>
</gene>
<protein>
    <submittedName>
        <fullName evidence="1">Uncharacterized protein</fullName>
    </submittedName>
</protein>
<organism evidence="1 2">
    <name type="scientific">Flavobacterium cellulosilyticum</name>
    <dbReference type="NCBI Taxonomy" id="2541731"/>
    <lineage>
        <taxon>Bacteria</taxon>
        <taxon>Pseudomonadati</taxon>
        <taxon>Bacteroidota</taxon>
        <taxon>Flavobacteriia</taxon>
        <taxon>Flavobacteriales</taxon>
        <taxon>Flavobacteriaceae</taxon>
        <taxon>Flavobacterium</taxon>
    </lineage>
</organism>
<dbReference type="RefSeq" id="WP_132007047.1">
    <property type="nucleotide sequence ID" value="NZ_SMFK01000010.1"/>
</dbReference>
<sequence>MELNKKKCYPVVVLKTVDDVVKDKGSQLNPSTVEQNLPLLGVRSSYAGGNNLMTYNKDYTYSYVPKIKT</sequence>
<accession>A0A4R5C9P3</accession>
<proteinExistence type="predicted"/>
<dbReference type="OrthoDB" id="2972467at2"/>
<dbReference type="EMBL" id="SMFK01000010">
    <property type="protein sequence ID" value="TDD95489.1"/>
    <property type="molecule type" value="Genomic_DNA"/>
</dbReference>
<evidence type="ECO:0000313" key="1">
    <source>
        <dbReference type="EMBL" id="TDD95489.1"/>
    </source>
</evidence>
<dbReference type="AlphaFoldDB" id="A0A4R5C9P3"/>
<reference evidence="1 2" key="1">
    <citation type="submission" date="2019-03" db="EMBL/GenBank/DDBJ databases">
        <title>Flavobacterium AR-3-4 sp. nov. isolated from arctic soil.</title>
        <authorList>
            <person name="Chaudhary D.K."/>
        </authorList>
    </citation>
    <scope>NUCLEOTIDE SEQUENCE [LARGE SCALE GENOMIC DNA]</scope>
    <source>
        <strain evidence="1 2">AR-3-4</strain>
    </source>
</reference>
<comment type="caution">
    <text evidence="1">The sequence shown here is derived from an EMBL/GenBank/DDBJ whole genome shotgun (WGS) entry which is preliminary data.</text>
</comment>
<dbReference type="Proteomes" id="UP000295479">
    <property type="component" value="Unassembled WGS sequence"/>
</dbReference>
<name>A0A4R5C9P3_9FLAO</name>
<evidence type="ECO:0000313" key="2">
    <source>
        <dbReference type="Proteomes" id="UP000295479"/>
    </source>
</evidence>